<dbReference type="Pfam" id="PF07587">
    <property type="entry name" value="PSD1"/>
    <property type="match status" value="1"/>
</dbReference>
<evidence type="ECO:0000256" key="1">
    <source>
        <dbReference type="ARBA" id="ARBA00022617"/>
    </source>
</evidence>
<accession>A0A7W8DMA8</accession>
<dbReference type="Pfam" id="PF07583">
    <property type="entry name" value="PSCyt2"/>
    <property type="match status" value="1"/>
</dbReference>
<feature type="domain" description="Cytochrome c" evidence="5">
    <location>
        <begin position="28"/>
        <end position="118"/>
    </location>
</feature>
<keyword evidence="3 4" id="KW-0408">Iron</keyword>
<dbReference type="InterPro" id="IPR009056">
    <property type="entry name" value="Cyt_c-like_dom"/>
</dbReference>
<dbReference type="SUPFAM" id="SSF46626">
    <property type="entry name" value="Cytochrome c"/>
    <property type="match status" value="1"/>
</dbReference>
<evidence type="ECO:0000313" key="6">
    <source>
        <dbReference type="EMBL" id="MBB5034716.1"/>
    </source>
</evidence>
<dbReference type="InterPro" id="IPR022655">
    <property type="entry name" value="DUF1553"/>
</dbReference>
<dbReference type="PANTHER" id="PTHR35889:SF3">
    <property type="entry name" value="F-BOX DOMAIN-CONTAINING PROTEIN"/>
    <property type="match status" value="1"/>
</dbReference>
<dbReference type="AlphaFoldDB" id="A0A7W8DMA8"/>
<dbReference type="InterPro" id="IPR011429">
    <property type="entry name" value="Cyt_c_Planctomycete-type"/>
</dbReference>
<gene>
    <name evidence="6" type="ORF">HNQ65_004324</name>
</gene>
<dbReference type="RefSeq" id="WP_184342795.1">
    <property type="nucleotide sequence ID" value="NZ_JACHIG010000011.1"/>
</dbReference>
<comment type="caution">
    <text evidence="6">The sequence shown here is derived from an EMBL/GenBank/DDBJ whole genome shotgun (WGS) entry which is preliminary data.</text>
</comment>
<dbReference type="Proteomes" id="UP000590740">
    <property type="component" value="Unassembled WGS sequence"/>
</dbReference>
<evidence type="ECO:0000256" key="2">
    <source>
        <dbReference type="ARBA" id="ARBA00022723"/>
    </source>
</evidence>
<dbReference type="GO" id="GO:0009055">
    <property type="term" value="F:electron transfer activity"/>
    <property type="evidence" value="ECO:0007669"/>
    <property type="project" value="InterPro"/>
</dbReference>
<dbReference type="Gene3D" id="1.10.760.10">
    <property type="entry name" value="Cytochrome c-like domain"/>
    <property type="match status" value="1"/>
</dbReference>
<evidence type="ECO:0000259" key="5">
    <source>
        <dbReference type="PROSITE" id="PS51007"/>
    </source>
</evidence>
<keyword evidence="7" id="KW-1185">Reference proteome</keyword>
<dbReference type="GO" id="GO:0046872">
    <property type="term" value="F:metal ion binding"/>
    <property type="evidence" value="ECO:0007669"/>
    <property type="project" value="UniProtKB-KW"/>
</dbReference>
<evidence type="ECO:0000256" key="3">
    <source>
        <dbReference type="ARBA" id="ARBA00023004"/>
    </source>
</evidence>
<reference evidence="6 7" key="1">
    <citation type="submission" date="2020-08" db="EMBL/GenBank/DDBJ databases">
        <title>Genomic Encyclopedia of Type Strains, Phase IV (KMG-IV): sequencing the most valuable type-strain genomes for metagenomic binning, comparative biology and taxonomic classification.</title>
        <authorList>
            <person name="Goeker M."/>
        </authorList>
    </citation>
    <scope>NUCLEOTIDE SEQUENCE [LARGE SCALE GENOMIC DNA]</scope>
    <source>
        <strain evidence="6 7">DSM 12252</strain>
    </source>
</reference>
<protein>
    <recommendedName>
        <fullName evidence="5">Cytochrome c domain-containing protein</fullName>
    </recommendedName>
</protein>
<dbReference type="InterPro" id="IPR011444">
    <property type="entry name" value="DUF1549"/>
</dbReference>
<keyword evidence="2 4" id="KW-0479">Metal-binding</keyword>
<dbReference type="EMBL" id="JACHIG010000011">
    <property type="protein sequence ID" value="MBB5034716.1"/>
    <property type="molecule type" value="Genomic_DNA"/>
</dbReference>
<keyword evidence="1 4" id="KW-0349">Heme</keyword>
<sequence>MPAESQSEPRSCHPLKSAANAALWVCGWMTASGQMLLAADYVKDIKPLLKERCISCHGTVKQKGDLRLDAGALIPKESHEALLERIVSNDEDERMPPEGKRLSVEQIELLKQWIAEGAPFPKEEVIPKKPSEHWSFQPVRRVVVPESAYQNPIDAFVFGKAEAAAKASPQALLRRVHLDLMGLPPTVEEQERFSRSGELNAVVDDLLKRPEYGERWARHWLDVVRYADSNGYERDAEKPFVWRYRDYVIEALNADKPYNRFVMEQLAGDELPERTLESVIATGFLRLGHWDDEPADPAADRYDQLDDIVSTMGQAFLGLTIGCARCHDHKFEPLATRDYYSLVAVFNPLQRPAKGRKELTVAVDGTEVYAWDEPSAKAPETHVLVRGSPTRFGDLVGPAVPAILVKEQPLFAASSDKTTQRRLGLARWMASEQNPLTARVMVNRIWQQHFGQGLVSTANDFGLMGAAPSNPELLDWLAHWFMHDAGWSLKKLHRLILTSRAWQMGRSSEALMRYRRLEVEAIRDSMLAVSGRLNPKRFGPAMKPGISQAALEANTDKDKVWKVSDEAEASRRSIYAFIKRGLVVPMFETLDLADTVSSCPQRQVTTVAPQALSLFNGEFVNEQARHFAGRLRREAGDDAARQIELAWKLALCREPTGDEMAKMRVFLQEQPLEQACRVILNLNEFVYPE</sequence>
<organism evidence="6 7">
    <name type="scientific">Prosthecobacter vanneervenii</name>
    <dbReference type="NCBI Taxonomy" id="48466"/>
    <lineage>
        <taxon>Bacteria</taxon>
        <taxon>Pseudomonadati</taxon>
        <taxon>Verrucomicrobiota</taxon>
        <taxon>Verrucomicrobiia</taxon>
        <taxon>Verrucomicrobiales</taxon>
        <taxon>Verrucomicrobiaceae</taxon>
        <taxon>Prosthecobacter</taxon>
    </lineage>
</organism>
<evidence type="ECO:0000256" key="4">
    <source>
        <dbReference type="PROSITE-ProRule" id="PRU00433"/>
    </source>
</evidence>
<dbReference type="PANTHER" id="PTHR35889">
    <property type="entry name" value="CYCLOINULO-OLIGOSACCHARIDE FRUCTANOTRANSFERASE-RELATED"/>
    <property type="match status" value="1"/>
</dbReference>
<dbReference type="Pfam" id="PF07635">
    <property type="entry name" value="PSCyt1"/>
    <property type="match status" value="1"/>
</dbReference>
<dbReference type="InterPro" id="IPR036909">
    <property type="entry name" value="Cyt_c-like_dom_sf"/>
</dbReference>
<evidence type="ECO:0000313" key="7">
    <source>
        <dbReference type="Proteomes" id="UP000590740"/>
    </source>
</evidence>
<name>A0A7W8DMA8_9BACT</name>
<dbReference type="GO" id="GO:0020037">
    <property type="term" value="F:heme binding"/>
    <property type="evidence" value="ECO:0007669"/>
    <property type="project" value="InterPro"/>
</dbReference>
<proteinExistence type="predicted"/>
<dbReference type="PROSITE" id="PS51007">
    <property type="entry name" value="CYTC"/>
    <property type="match status" value="1"/>
</dbReference>